<name>A0A2A8D5T0_9MICC</name>
<dbReference type="EMBL" id="PDEV01000002">
    <property type="protein sequence ID" value="PEN16289.1"/>
    <property type="molecule type" value="Genomic_DNA"/>
</dbReference>
<evidence type="ECO:0000313" key="2">
    <source>
        <dbReference type="EMBL" id="PEN16289.1"/>
    </source>
</evidence>
<reference evidence="2" key="1">
    <citation type="submission" date="2017-10" db="EMBL/GenBank/DDBJ databases">
        <title>Kefir isolates.</title>
        <authorList>
            <person name="Kim Y."/>
            <person name="Blasche S."/>
        </authorList>
    </citation>
    <scope>NUCLEOTIDE SEQUENCE [LARGE SCALE GENOMIC DNA]</scope>
    <source>
        <strain evidence="2">OG2-2</strain>
    </source>
</reference>
<organism evidence="2 3">
    <name type="scientific">Rothia dentocariosa</name>
    <dbReference type="NCBI Taxonomy" id="2047"/>
    <lineage>
        <taxon>Bacteria</taxon>
        <taxon>Bacillati</taxon>
        <taxon>Actinomycetota</taxon>
        <taxon>Actinomycetes</taxon>
        <taxon>Micrococcales</taxon>
        <taxon>Micrococcaceae</taxon>
        <taxon>Rothia</taxon>
    </lineage>
</organism>
<evidence type="ECO:0000313" key="3">
    <source>
        <dbReference type="Proteomes" id="UP000219947"/>
    </source>
</evidence>
<dbReference type="Proteomes" id="UP000219947">
    <property type="component" value="Unassembled WGS sequence"/>
</dbReference>
<proteinExistence type="predicted"/>
<feature type="transmembrane region" description="Helical" evidence="1">
    <location>
        <begin position="21"/>
        <end position="40"/>
    </location>
</feature>
<keyword evidence="1" id="KW-1133">Transmembrane helix</keyword>
<keyword evidence="3" id="KW-1185">Reference proteome</keyword>
<keyword evidence="1" id="KW-0812">Transmembrane</keyword>
<gene>
    <name evidence="2" type="ORF">CRM92_06310</name>
</gene>
<dbReference type="RefSeq" id="WP_070659824.1">
    <property type="nucleotide sequence ID" value="NZ_CP079201.1"/>
</dbReference>
<comment type="caution">
    <text evidence="2">The sequence shown here is derived from an EMBL/GenBank/DDBJ whole genome shotgun (WGS) entry which is preliminary data.</text>
</comment>
<dbReference type="AlphaFoldDB" id="A0A2A8D5T0"/>
<evidence type="ECO:0000256" key="1">
    <source>
        <dbReference type="SAM" id="Phobius"/>
    </source>
</evidence>
<accession>A0A2A8D5T0</accession>
<keyword evidence="1" id="KW-0472">Membrane</keyword>
<feature type="transmembrane region" description="Helical" evidence="1">
    <location>
        <begin position="46"/>
        <end position="71"/>
    </location>
</feature>
<protein>
    <submittedName>
        <fullName evidence="2">Amino acid transporter</fullName>
    </submittedName>
</protein>
<sequence>MMSSAPTPRTPKGWVRLLLSIVGWAALGIVTLGTIAWVFFGTYGLTMYFIVVAYLLIAVACGAPALLFYVAHRAKVRSGEFGTSGPVKFGSKE</sequence>